<keyword evidence="5 12" id="KW-0732">Signal</keyword>
<dbReference type="PANTHER" id="PTHR48006:SF84">
    <property type="entry name" value="REPEAT TRANSMEMBRANE PROTEIN KINASE, PUTATIVE, EXPRESSED-RELATED"/>
    <property type="match status" value="1"/>
</dbReference>
<dbReference type="InterPro" id="IPR001245">
    <property type="entry name" value="Ser-Thr/Tyr_kinase_cat_dom"/>
</dbReference>
<dbReference type="FunFam" id="3.80.10.10:FF:000041">
    <property type="entry name" value="LRR receptor-like serine/threonine-protein kinase ERECTA"/>
    <property type="match status" value="1"/>
</dbReference>
<evidence type="ECO:0000256" key="2">
    <source>
        <dbReference type="ARBA" id="ARBA00009592"/>
    </source>
</evidence>
<protein>
    <recommendedName>
        <fullName evidence="13">Protein kinase domain-containing protein</fullName>
    </recommendedName>
</protein>
<accession>A0A067EB22</accession>
<dbReference type="GO" id="GO:0045088">
    <property type="term" value="P:regulation of innate immune response"/>
    <property type="evidence" value="ECO:0000318"/>
    <property type="project" value="GO_Central"/>
</dbReference>
<proteinExistence type="inferred from homology"/>
<dbReference type="SUPFAM" id="SSF56112">
    <property type="entry name" value="Protein kinase-like (PK-like)"/>
    <property type="match status" value="1"/>
</dbReference>
<reference evidence="14 15" key="1">
    <citation type="submission" date="2014-04" db="EMBL/GenBank/DDBJ databases">
        <authorList>
            <consortium name="International Citrus Genome Consortium"/>
            <person name="Gmitter F."/>
            <person name="Chen C."/>
            <person name="Farmerie W."/>
            <person name="Harkins T."/>
            <person name="Desany B."/>
            <person name="Mohiuddin M."/>
            <person name="Kodira C."/>
            <person name="Borodovsky M."/>
            <person name="Lomsadze A."/>
            <person name="Burns P."/>
            <person name="Jenkins J."/>
            <person name="Prochnik S."/>
            <person name="Shu S."/>
            <person name="Chapman J."/>
            <person name="Pitluck S."/>
            <person name="Schmutz J."/>
            <person name="Rokhsar D."/>
        </authorList>
    </citation>
    <scope>NUCLEOTIDE SEQUENCE</scope>
</reference>
<evidence type="ECO:0000256" key="1">
    <source>
        <dbReference type="ARBA" id="ARBA00004479"/>
    </source>
</evidence>
<name>A0A067EB22_CITSI</name>
<keyword evidence="6" id="KW-0677">Repeat</keyword>
<feature type="signal peptide" evidence="12">
    <location>
        <begin position="1"/>
        <end position="25"/>
    </location>
</feature>
<dbReference type="InterPro" id="IPR051824">
    <property type="entry name" value="LRR_Rcpt-Like_S/T_Kinase"/>
</dbReference>
<keyword evidence="7 11" id="KW-1133">Transmembrane helix</keyword>
<comment type="subcellular location">
    <subcellularLocation>
        <location evidence="1">Membrane</location>
        <topology evidence="1">Single-pass type I membrane protein</topology>
    </subcellularLocation>
</comment>
<dbReference type="InterPro" id="IPR000719">
    <property type="entry name" value="Prot_kinase_dom"/>
</dbReference>
<dbReference type="GO" id="GO:0016020">
    <property type="term" value="C:membrane"/>
    <property type="evidence" value="ECO:0007669"/>
    <property type="project" value="UniProtKB-SubCell"/>
</dbReference>
<evidence type="ECO:0000259" key="13">
    <source>
        <dbReference type="PROSITE" id="PS50011"/>
    </source>
</evidence>
<keyword evidence="10" id="KW-0325">Glycoprotein</keyword>
<dbReference type="SMR" id="A0A067EB22"/>
<evidence type="ECO:0000256" key="3">
    <source>
        <dbReference type="ARBA" id="ARBA00022614"/>
    </source>
</evidence>
<dbReference type="eggNOG" id="ENOG502QUUC">
    <property type="taxonomic scope" value="Eukaryota"/>
</dbReference>
<dbReference type="PaxDb" id="2711-XP_006485568.1"/>
<comment type="similarity">
    <text evidence="2">Belongs to the RLP family.</text>
</comment>
<dbReference type="Pfam" id="PF07714">
    <property type="entry name" value="PK_Tyr_Ser-Thr"/>
    <property type="match status" value="1"/>
</dbReference>
<dbReference type="Gene3D" id="3.80.10.10">
    <property type="entry name" value="Ribonuclease Inhibitor"/>
    <property type="match status" value="3"/>
</dbReference>
<evidence type="ECO:0000313" key="15">
    <source>
        <dbReference type="Proteomes" id="UP000027120"/>
    </source>
</evidence>
<dbReference type="AlphaFoldDB" id="A0A067EB22"/>
<dbReference type="Proteomes" id="UP000027120">
    <property type="component" value="Unassembled WGS sequence"/>
</dbReference>
<dbReference type="EMBL" id="KK785037">
    <property type="protein sequence ID" value="KDO52238.1"/>
    <property type="molecule type" value="Genomic_DNA"/>
</dbReference>
<gene>
    <name evidence="14" type="ORF">CISIN_1g004195mg</name>
</gene>
<evidence type="ECO:0000256" key="12">
    <source>
        <dbReference type="SAM" id="SignalP"/>
    </source>
</evidence>
<keyword evidence="3" id="KW-0433">Leucine-rich repeat</keyword>
<feature type="domain" description="Protein kinase" evidence="13">
    <location>
        <begin position="482"/>
        <end position="754"/>
    </location>
</feature>
<dbReference type="FunFam" id="1.10.510.10:FF:000431">
    <property type="entry name" value="Putative inactive leucine-rich repeat receptor-like protein kinase"/>
    <property type="match status" value="1"/>
</dbReference>
<evidence type="ECO:0000256" key="5">
    <source>
        <dbReference type="ARBA" id="ARBA00022729"/>
    </source>
</evidence>
<dbReference type="Gene3D" id="1.10.510.10">
    <property type="entry name" value="Transferase(Phosphotransferase) domain 1"/>
    <property type="match status" value="1"/>
</dbReference>
<feature type="transmembrane region" description="Helical" evidence="11">
    <location>
        <begin position="394"/>
        <end position="416"/>
    </location>
</feature>
<sequence>MAKPVDKLHLLVFIILSIIVSAPHSNQLQLFQYQTLVRIQQLLNYPSVSSSFNTTTVTDFCNIEPTPSLTLVCYEDNLTQLHIAGDNNNNINGGLAHNFSTDTFFSTLGSLSSLKVLSLVSLGLWGPLPGSIAHSSSLEILNLSSNYLSGSIPVQISSLRNLQTLILDDNKFTGAVPSELSLLQVLSVLSLKNNSLSGFLPVSLTGLQSLRVVSLSANHLSGEIPDLRNLKNLRVFDVQDNYFGPRFPRLHKKMVTLVLRNNRFQFGLNPDELRSYNQLQKLDISLNRFVGPFIPSLLSLPSITYLDIHGNKLTGLLLQNMSCNPQLAFVDLSSNLLTGYLPSCLQVEAKTRLVLYSKNCLSNEEQEQHPSNFCQNEALAVKVLPHKQKNKSSYASSVVGGTVGGIAVVGAVLLVVKKVYNKNNNKVETTSTRFILENVSTINTVKLLSDARYISETMKMGASLPAYRTFTLDELKEATDCFDSSSFMCDASHGQIYKGKLTDGTLVAIRSLKMSKKSSPHMYTYHIELISKLRHSNLVSALGHCLDFSLDDPSISIIYLIFEYAPNETLRSFISGPGYKLTWVQRIAAAIAIVKGVQFLHTGIVPGVFSNNLKITDVLLDENFHVKINSYNLPLLAEARGKGSAEVSSPAKKTSVLARTEQDDKSDVYDIGIILIEIIVGRPITSENVVVLVKDLLQVNIGTDEARKSIVDPAVMNECSDESLKRMMELCLRCLSNEPKDRPSVEDTLWNLQFATQIQGLKENNQEAL</sequence>
<keyword evidence="8 11" id="KW-0472">Membrane</keyword>
<keyword evidence="9" id="KW-0675">Receptor</keyword>
<dbReference type="InterPro" id="IPR011009">
    <property type="entry name" value="Kinase-like_dom_sf"/>
</dbReference>
<evidence type="ECO:0000256" key="10">
    <source>
        <dbReference type="ARBA" id="ARBA00023180"/>
    </source>
</evidence>
<dbReference type="InterPro" id="IPR001611">
    <property type="entry name" value="Leu-rich_rpt"/>
</dbReference>
<dbReference type="FunFam" id="3.30.200.20:FF:000285">
    <property type="entry name" value="Putative inactive leucine-rich repeat receptor-like protein kinase"/>
    <property type="match status" value="1"/>
</dbReference>
<dbReference type="GO" id="GO:0004672">
    <property type="term" value="F:protein kinase activity"/>
    <property type="evidence" value="ECO:0000318"/>
    <property type="project" value="GO_Central"/>
</dbReference>
<evidence type="ECO:0000256" key="9">
    <source>
        <dbReference type="ARBA" id="ARBA00023170"/>
    </source>
</evidence>
<dbReference type="GO" id="GO:0005524">
    <property type="term" value="F:ATP binding"/>
    <property type="evidence" value="ECO:0007669"/>
    <property type="project" value="InterPro"/>
</dbReference>
<dbReference type="Pfam" id="PF00560">
    <property type="entry name" value="LRR_1"/>
    <property type="match status" value="1"/>
</dbReference>
<evidence type="ECO:0000256" key="8">
    <source>
        <dbReference type="ARBA" id="ARBA00023136"/>
    </source>
</evidence>
<keyword evidence="15" id="KW-1185">Reference proteome</keyword>
<dbReference type="PROSITE" id="PS50011">
    <property type="entry name" value="PROTEIN_KINASE_DOM"/>
    <property type="match status" value="1"/>
</dbReference>
<evidence type="ECO:0000256" key="7">
    <source>
        <dbReference type="ARBA" id="ARBA00022989"/>
    </source>
</evidence>
<organism evidence="14 15">
    <name type="scientific">Citrus sinensis</name>
    <name type="common">Sweet orange</name>
    <name type="synonym">Citrus aurantium var. sinensis</name>
    <dbReference type="NCBI Taxonomy" id="2711"/>
    <lineage>
        <taxon>Eukaryota</taxon>
        <taxon>Viridiplantae</taxon>
        <taxon>Streptophyta</taxon>
        <taxon>Embryophyta</taxon>
        <taxon>Tracheophyta</taxon>
        <taxon>Spermatophyta</taxon>
        <taxon>Magnoliopsida</taxon>
        <taxon>eudicotyledons</taxon>
        <taxon>Gunneridae</taxon>
        <taxon>Pentapetalae</taxon>
        <taxon>rosids</taxon>
        <taxon>malvids</taxon>
        <taxon>Sapindales</taxon>
        <taxon>Rutaceae</taxon>
        <taxon>Aurantioideae</taxon>
        <taxon>Citrus</taxon>
    </lineage>
</organism>
<keyword evidence="4 11" id="KW-0812">Transmembrane</keyword>
<dbReference type="PANTHER" id="PTHR48006">
    <property type="entry name" value="LEUCINE-RICH REPEAT-CONTAINING PROTEIN DDB_G0281931-RELATED"/>
    <property type="match status" value="1"/>
</dbReference>
<feature type="chain" id="PRO_5001636210" description="Protein kinase domain-containing protein" evidence="12">
    <location>
        <begin position="26"/>
        <end position="769"/>
    </location>
</feature>
<dbReference type="InterPro" id="IPR032675">
    <property type="entry name" value="LRR_dom_sf"/>
</dbReference>
<dbReference type="Gene3D" id="3.30.200.20">
    <property type="entry name" value="Phosphorylase Kinase, domain 1"/>
    <property type="match status" value="1"/>
</dbReference>
<evidence type="ECO:0000256" key="6">
    <source>
        <dbReference type="ARBA" id="ARBA00022737"/>
    </source>
</evidence>
<evidence type="ECO:0000256" key="4">
    <source>
        <dbReference type="ARBA" id="ARBA00022692"/>
    </source>
</evidence>
<evidence type="ECO:0000313" key="14">
    <source>
        <dbReference type="EMBL" id="KDO52238.1"/>
    </source>
</evidence>
<dbReference type="PROSITE" id="PS51450">
    <property type="entry name" value="LRR"/>
    <property type="match status" value="1"/>
</dbReference>
<evidence type="ECO:0000256" key="11">
    <source>
        <dbReference type="SAM" id="Phobius"/>
    </source>
</evidence>
<dbReference type="Pfam" id="PF13855">
    <property type="entry name" value="LRR_8"/>
    <property type="match status" value="1"/>
</dbReference>
<dbReference type="SUPFAM" id="SSF52047">
    <property type="entry name" value="RNI-like"/>
    <property type="match status" value="1"/>
</dbReference>